<accession>A0ABY7DU17</accession>
<dbReference type="EMBL" id="CP111015">
    <property type="protein sequence ID" value="WAR01205.1"/>
    <property type="molecule type" value="Genomic_DNA"/>
</dbReference>
<name>A0ABY7DU17_MYAAR</name>
<proteinExistence type="predicted"/>
<reference evidence="1" key="1">
    <citation type="submission" date="2022-11" db="EMBL/GenBank/DDBJ databases">
        <title>Centuries of genome instability and evolution in soft-shell clam transmissible cancer (bioRxiv).</title>
        <authorList>
            <person name="Hart S.F.M."/>
            <person name="Yonemitsu M.A."/>
            <person name="Giersch R.M."/>
            <person name="Beal B.F."/>
            <person name="Arriagada G."/>
            <person name="Davis B.W."/>
            <person name="Ostrander E.A."/>
            <person name="Goff S.P."/>
            <person name="Metzger M.J."/>
        </authorList>
    </citation>
    <scope>NUCLEOTIDE SEQUENCE</scope>
    <source>
        <strain evidence="1">MELC-2E11</strain>
        <tissue evidence="1">Siphon/mantle</tissue>
    </source>
</reference>
<protein>
    <submittedName>
        <fullName evidence="1">Uncharacterized protein</fullName>
    </submittedName>
</protein>
<dbReference type="Proteomes" id="UP001164746">
    <property type="component" value="Chromosome 4"/>
</dbReference>
<organism evidence="1 2">
    <name type="scientific">Mya arenaria</name>
    <name type="common">Soft-shell clam</name>
    <dbReference type="NCBI Taxonomy" id="6604"/>
    <lineage>
        <taxon>Eukaryota</taxon>
        <taxon>Metazoa</taxon>
        <taxon>Spiralia</taxon>
        <taxon>Lophotrochozoa</taxon>
        <taxon>Mollusca</taxon>
        <taxon>Bivalvia</taxon>
        <taxon>Autobranchia</taxon>
        <taxon>Heteroconchia</taxon>
        <taxon>Euheterodonta</taxon>
        <taxon>Imparidentia</taxon>
        <taxon>Neoheterodontei</taxon>
        <taxon>Myida</taxon>
        <taxon>Myoidea</taxon>
        <taxon>Myidae</taxon>
        <taxon>Mya</taxon>
    </lineage>
</organism>
<keyword evidence="2" id="KW-1185">Reference proteome</keyword>
<gene>
    <name evidence="1" type="ORF">MAR_007763</name>
</gene>
<evidence type="ECO:0000313" key="2">
    <source>
        <dbReference type="Proteomes" id="UP001164746"/>
    </source>
</evidence>
<sequence>MTSKRWESELVGDLVADFNVGNQHQLNVDLTMIRKFSRWENGVKFCSQNFACFHHQQVQPNIIVLILVPIRHAGTQQHQLAFQFNVPSTMSRMTTTESESQHSFNVIGNQRSSVVGNEKSIGFTVGFENAAMGRGKDGIVPERLQNRARSKQTILSKEDLDEKQRLAAERKRQKDAEKVKMARKVSEDTVKFDKIVHQRIQPKWFEKGMDKTLFK</sequence>
<evidence type="ECO:0000313" key="1">
    <source>
        <dbReference type="EMBL" id="WAR01205.1"/>
    </source>
</evidence>